<dbReference type="Proteomes" id="UP001159363">
    <property type="component" value="Chromosome 7"/>
</dbReference>
<evidence type="ECO:0000313" key="3">
    <source>
        <dbReference type="Proteomes" id="UP001159363"/>
    </source>
</evidence>
<reference evidence="2 3" key="1">
    <citation type="submission" date="2023-02" db="EMBL/GenBank/DDBJ databases">
        <title>LHISI_Scaffold_Assembly.</title>
        <authorList>
            <person name="Stuart O.P."/>
            <person name="Cleave R."/>
            <person name="Magrath M.J.L."/>
            <person name="Mikheyev A.S."/>
        </authorList>
    </citation>
    <scope>NUCLEOTIDE SEQUENCE [LARGE SCALE GENOMIC DNA]</scope>
    <source>
        <strain evidence="2">Daus_M_001</strain>
        <tissue evidence="2">Leg muscle</tissue>
    </source>
</reference>
<accession>A0ABQ9GY83</accession>
<evidence type="ECO:0000256" key="1">
    <source>
        <dbReference type="SAM" id="SignalP"/>
    </source>
</evidence>
<organism evidence="2 3">
    <name type="scientific">Dryococelus australis</name>
    <dbReference type="NCBI Taxonomy" id="614101"/>
    <lineage>
        <taxon>Eukaryota</taxon>
        <taxon>Metazoa</taxon>
        <taxon>Ecdysozoa</taxon>
        <taxon>Arthropoda</taxon>
        <taxon>Hexapoda</taxon>
        <taxon>Insecta</taxon>
        <taxon>Pterygota</taxon>
        <taxon>Neoptera</taxon>
        <taxon>Polyneoptera</taxon>
        <taxon>Phasmatodea</taxon>
        <taxon>Verophasmatodea</taxon>
        <taxon>Anareolatae</taxon>
        <taxon>Phasmatidae</taxon>
        <taxon>Eurycanthinae</taxon>
        <taxon>Dryococelus</taxon>
    </lineage>
</organism>
<feature type="signal peptide" evidence="1">
    <location>
        <begin position="1"/>
        <end position="22"/>
    </location>
</feature>
<gene>
    <name evidence="2" type="ORF">PR048_021426</name>
</gene>
<comment type="caution">
    <text evidence="2">The sequence shown here is derived from an EMBL/GenBank/DDBJ whole genome shotgun (WGS) entry which is preliminary data.</text>
</comment>
<feature type="chain" id="PRO_5045514311" evidence="1">
    <location>
        <begin position="23"/>
        <end position="466"/>
    </location>
</feature>
<keyword evidence="3" id="KW-1185">Reference proteome</keyword>
<dbReference type="EMBL" id="JARBHB010000008">
    <property type="protein sequence ID" value="KAJ8876974.1"/>
    <property type="molecule type" value="Genomic_DNA"/>
</dbReference>
<sequence length="466" mass="51504">MKGLKAKLYVENILLLVLLLHALLFQTEFPEELLSSNIARSLPHILADFPFTCRFSRCSYSIARNSTTHSLINSSARRPVALLHRAPWASGRFNAPRVTLRARVVKLHISSFLLASRDQGAGGSAVDTDPSGDYRTGLTVVWNVPRNVTVIANAPPFVYQTIALDRAVPLLAIATAGPRLISDWLLRACGRLAVGRAAAWRVRYQALIGELCPGMLVDSDASWLPCVVMLGRLLRADKDEVREYGEEQECKGCGNGKSSRKPAGQWQRLLQFPHAKIRERPRPGIEPGSLGGRRVVWPLHHRGPLGPCMCLWEMHRNITHRSNGRTCNCGFVCEYCNACADVQLRGLKKIENEDYRASSIKKENTRTPRIYFCRAGFSRVGIGPDDAAGRLVLSGISRFSRPYIPALLHTHLASPSSALRTSMLRCYDGNTAHLARRSDEAQGVRVTVVHIAPSLLDLGRAATQPP</sequence>
<name>A0ABQ9GY83_9NEOP</name>
<proteinExistence type="predicted"/>
<keyword evidence="1" id="KW-0732">Signal</keyword>
<protein>
    <submittedName>
        <fullName evidence="2">Uncharacterized protein</fullName>
    </submittedName>
</protein>
<evidence type="ECO:0000313" key="2">
    <source>
        <dbReference type="EMBL" id="KAJ8876974.1"/>
    </source>
</evidence>